<feature type="transmembrane region" description="Helical" evidence="10">
    <location>
        <begin position="616"/>
        <end position="636"/>
    </location>
</feature>
<feature type="transmembrane region" description="Helical" evidence="10">
    <location>
        <begin position="274"/>
        <end position="294"/>
    </location>
</feature>
<organism evidence="13 14">
    <name type="scientific">Pantoea conspicua</name>
    <dbReference type="NCBI Taxonomy" id="472705"/>
    <lineage>
        <taxon>Bacteria</taxon>
        <taxon>Pseudomonadati</taxon>
        <taxon>Pseudomonadota</taxon>
        <taxon>Gammaproteobacteria</taxon>
        <taxon>Enterobacterales</taxon>
        <taxon>Erwiniaceae</taxon>
        <taxon>Pantoea</taxon>
    </lineage>
</organism>
<keyword evidence="8 10" id="KW-0472">Membrane</keyword>
<dbReference type="PRINTS" id="PR01410">
    <property type="entry name" value="CCBIOGENESIS"/>
</dbReference>
<feature type="transmembrane region" description="Helical" evidence="10">
    <location>
        <begin position="6"/>
        <end position="29"/>
    </location>
</feature>
<proteinExistence type="inferred from homology"/>
<keyword evidence="5 10" id="KW-0812">Transmembrane</keyword>
<keyword evidence="4" id="KW-0997">Cell inner membrane</keyword>
<keyword evidence="6" id="KW-0201">Cytochrome c-type biogenesis</keyword>
<dbReference type="GO" id="GO:0005886">
    <property type="term" value="C:plasma membrane"/>
    <property type="evidence" value="ECO:0007669"/>
    <property type="project" value="UniProtKB-SubCell"/>
</dbReference>
<feature type="transmembrane region" description="Helical" evidence="10">
    <location>
        <begin position="121"/>
        <end position="142"/>
    </location>
</feature>
<evidence type="ECO:0000256" key="4">
    <source>
        <dbReference type="ARBA" id="ARBA00022519"/>
    </source>
</evidence>
<feature type="transmembrane region" description="Helical" evidence="10">
    <location>
        <begin position="353"/>
        <end position="375"/>
    </location>
</feature>
<feature type="domain" description="Cytochrome c-type biogenesis protein CcmF C-terminal" evidence="12">
    <location>
        <begin position="316"/>
        <end position="637"/>
    </location>
</feature>
<feature type="transmembrane region" description="Helical" evidence="10">
    <location>
        <begin position="250"/>
        <end position="267"/>
    </location>
</feature>
<dbReference type="InterPro" id="IPR003568">
    <property type="entry name" value="Cyt_c_biogenesis_CcmF"/>
</dbReference>
<dbReference type="NCBIfam" id="TIGR00353">
    <property type="entry name" value="nrfE"/>
    <property type="match status" value="1"/>
</dbReference>
<dbReference type="GO" id="GO:0020037">
    <property type="term" value="F:heme binding"/>
    <property type="evidence" value="ECO:0007669"/>
    <property type="project" value="InterPro"/>
</dbReference>
<evidence type="ECO:0000259" key="11">
    <source>
        <dbReference type="Pfam" id="PF01578"/>
    </source>
</evidence>
<dbReference type="PANTHER" id="PTHR43653">
    <property type="entry name" value="CYTOCHROME C ASSEMBLY PROTEIN-RELATED"/>
    <property type="match status" value="1"/>
</dbReference>
<dbReference type="RefSeq" id="WP_094121024.1">
    <property type="nucleotide sequence ID" value="NZ_MLFN01000032.1"/>
</dbReference>
<comment type="similarity">
    <text evidence="2">Belongs to the CcmF/CycK/Ccl1/NrfE/CcsA family.</text>
</comment>
<dbReference type="AlphaFoldDB" id="A0A1X1BV81"/>
<feature type="transmembrane region" description="Helical" evidence="10">
    <location>
        <begin position="491"/>
        <end position="512"/>
    </location>
</feature>
<sequence>MMPEIGTFLLCLALGISLLLSTYPLWGAVRQDARLMAMARPLAAGLFVLIAAAFLLLVWAFIANDFTVSYVATNSNSLLPVYYRIAATWGAHEGSLLLWVLLLSTWTVAVAIFSRGMPQDALARVLAVMGMINLGFLLFILLTSNPFSRTLPDFPIDGHDLNPMLQDIGLIFHPPLLYMGYVGFSVAFAFAIASLMAGRLDTAWARWSRPWTTAAWVFLTIGIVLGSAWAYYELGWGGWWFWDPVENASFMPWLAGTALMHSLAVTEKRGTFKAWTVLLAITAFSLSLLGTFLVRSGVLVSVHSFASDPARGMFILAFLVIVIGSSLLLYAIKGGQVRSRVQNETWSRESFLLGNNVLLIAAMLVVLLGTLLPLVHKQLGLGSISVGEPFFNTMFSWLMAPFALLLGIGPLVRWRRDQPQKLAKRLALALLVTLAGSIVIPWWLQDRIAAMTVVGLLMSLWIIVLTLLELHERATHRHTFFTGLRHLSRSHWGMVLGHLGVGVTVIGIAFSTQYSVERDVRMKAGDSVDIHHYHFVFRGVQNLQGPNYSGGAGLIEVTRNGKPEAMLQAEKRFYTAARTMMTEAAIDGGFSRDLYAALGEELDDGGWAVRIYYKPFVRWIWFGGLLMALGGLFCLCDPRYRARKNATPQELA</sequence>
<evidence type="ECO:0000256" key="8">
    <source>
        <dbReference type="ARBA" id="ARBA00023136"/>
    </source>
</evidence>
<dbReference type="InterPro" id="IPR032523">
    <property type="entry name" value="CcmF_C"/>
</dbReference>
<evidence type="ECO:0000259" key="12">
    <source>
        <dbReference type="Pfam" id="PF16327"/>
    </source>
</evidence>
<feature type="transmembrane region" description="Helical" evidence="10">
    <location>
        <begin position="210"/>
        <end position="230"/>
    </location>
</feature>
<dbReference type="EMBL" id="MLFN01000032">
    <property type="protein sequence ID" value="ORM52386.1"/>
    <property type="molecule type" value="Genomic_DNA"/>
</dbReference>
<protein>
    <submittedName>
        <fullName evidence="13">C-type cytochrome biogenesis protein CcmF</fullName>
    </submittedName>
</protein>
<evidence type="ECO:0000313" key="13">
    <source>
        <dbReference type="EMBL" id="ORM52386.1"/>
    </source>
</evidence>
<dbReference type="STRING" id="472705.GCA_001743465_04720"/>
<feature type="transmembrane region" description="Helical" evidence="10">
    <location>
        <begin position="395"/>
        <end position="414"/>
    </location>
</feature>
<dbReference type="InterPro" id="IPR002541">
    <property type="entry name" value="Cyt_c_assembly"/>
</dbReference>
<dbReference type="Proteomes" id="UP000193933">
    <property type="component" value="Unassembled WGS sequence"/>
</dbReference>
<gene>
    <name evidence="13" type="ORF">HA41_11985</name>
</gene>
<dbReference type="OrthoDB" id="9761451at2"/>
<evidence type="ECO:0000256" key="7">
    <source>
        <dbReference type="ARBA" id="ARBA00022989"/>
    </source>
</evidence>
<name>A0A1X1BV81_9GAMM</name>
<comment type="caution">
    <text evidence="13">The sequence shown here is derived from an EMBL/GenBank/DDBJ whole genome shotgun (WGS) entry which is preliminary data.</text>
</comment>
<feature type="transmembrane region" description="Helical" evidence="10">
    <location>
        <begin position="314"/>
        <end position="332"/>
    </location>
</feature>
<dbReference type="PANTHER" id="PTHR43653:SF1">
    <property type="entry name" value="CYTOCHROME C-TYPE BIOGENESIS PROTEIN CCMF"/>
    <property type="match status" value="1"/>
</dbReference>
<keyword evidence="14" id="KW-1185">Reference proteome</keyword>
<dbReference type="Pfam" id="PF16327">
    <property type="entry name" value="CcmF_C"/>
    <property type="match status" value="1"/>
</dbReference>
<evidence type="ECO:0000256" key="1">
    <source>
        <dbReference type="ARBA" id="ARBA00004429"/>
    </source>
</evidence>
<comment type="subcellular location">
    <subcellularLocation>
        <location evidence="1">Cell inner membrane</location>
        <topology evidence="1">Multi-pass membrane protein</topology>
    </subcellularLocation>
</comment>
<evidence type="ECO:0000256" key="10">
    <source>
        <dbReference type="SAM" id="Phobius"/>
    </source>
</evidence>
<feature type="domain" description="Cytochrome c assembly protein" evidence="11">
    <location>
        <begin position="89"/>
        <end position="296"/>
    </location>
</feature>
<evidence type="ECO:0000256" key="6">
    <source>
        <dbReference type="ARBA" id="ARBA00022748"/>
    </source>
</evidence>
<evidence type="ECO:0000256" key="5">
    <source>
        <dbReference type="ARBA" id="ARBA00022692"/>
    </source>
</evidence>
<dbReference type="GO" id="GO:0017004">
    <property type="term" value="P:cytochrome complex assembly"/>
    <property type="evidence" value="ECO:0007669"/>
    <property type="project" value="UniProtKB-KW"/>
</dbReference>
<keyword evidence="7 10" id="KW-1133">Transmembrane helix</keyword>
<keyword evidence="3" id="KW-1003">Cell membrane</keyword>
<dbReference type="NCBIfam" id="NF007691">
    <property type="entry name" value="PRK10369.1"/>
    <property type="match status" value="1"/>
</dbReference>
<feature type="transmembrane region" description="Helical" evidence="10">
    <location>
        <begin position="41"/>
        <end position="62"/>
    </location>
</feature>
<dbReference type="Pfam" id="PF01578">
    <property type="entry name" value="Cytochrom_C_asm"/>
    <property type="match status" value="1"/>
</dbReference>
<feature type="transmembrane region" description="Helical" evidence="10">
    <location>
        <begin position="96"/>
        <end position="114"/>
    </location>
</feature>
<evidence type="ECO:0000313" key="14">
    <source>
        <dbReference type="Proteomes" id="UP000193933"/>
    </source>
</evidence>
<reference evidence="13 14" key="1">
    <citation type="journal article" date="2017" name="Antonie Van Leeuwenhoek">
        <title>Phylogenomic resolution of the bacterial genus Pantoea and its relationship with Erwinia and Tatumella.</title>
        <authorList>
            <person name="Palmer M."/>
            <person name="Steenkamp E.T."/>
            <person name="Coetzee M.P."/>
            <person name="Chan W.Y."/>
            <person name="van Zyl E."/>
            <person name="De Maayer P."/>
            <person name="Coutinho T.A."/>
            <person name="Blom J."/>
            <person name="Smits T.H."/>
            <person name="Duffy B."/>
            <person name="Venter S.N."/>
        </authorList>
    </citation>
    <scope>NUCLEOTIDE SEQUENCE [LARGE SCALE GENOMIC DNA]</scope>
    <source>
        <strain evidence="13 14">LMG 24534</strain>
    </source>
</reference>
<feature type="transmembrane region" description="Helical" evidence="10">
    <location>
        <begin position="450"/>
        <end position="470"/>
    </location>
</feature>
<evidence type="ECO:0000256" key="2">
    <source>
        <dbReference type="ARBA" id="ARBA00009186"/>
    </source>
</evidence>
<accession>A0A1X1BV81</accession>
<dbReference type="InterPro" id="IPR003567">
    <property type="entry name" value="Cyt_c_biogenesis"/>
</dbReference>
<comment type="function">
    <text evidence="9">Required for the biogenesis of c-type cytochromes. Possible subunit of a heme lyase.</text>
</comment>
<feature type="transmembrane region" description="Helical" evidence="10">
    <location>
        <begin position="426"/>
        <end position="444"/>
    </location>
</feature>
<evidence type="ECO:0000256" key="9">
    <source>
        <dbReference type="ARBA" id="ARBA00037230"/>
    </source>
</evidence>
<dbReference type="PRINTS" id="PR01411">
    <property type="entry name" value="CCMFBIOGNSIS"/>
</dbReference>
<feature type="transmembrane region" description="Helical" evidence="10">
    <location>
        <begin position="178"/>
        <end position="198"/>
    </location>
</feature>
<dbReference type="GO" id="GO:0015232">
    <property type="term" value="F:heme transmembrane transporter activity"/>
    <property type="evidence" value="ECO:0007669"/>
    <property type="project" value="InterPro"/>
</dbReference>
<evidence type="ECO:0000256" key="3">
    <source>
        <dbReference type="ARBA" id="ARBA00022475"/>
    </source>
</evidence>